<dbReference type="PANTHER" id="PTHR46065:SF3">
    <property type="entry name" value="FI20425P1"/>
    <property type="match status" value="1"/>
</dbReference>
<gene>
    <name evidence="13" type="primary">LOC112050622</name>
</gene>
<reference evidence="13" key="1">
    <citation type="submission" date="2025-08" db="UniProtKB">
        <authorList>
            <consortium name="RefSeq"/>
        </authorList>
    </citation>
    <scope>IDENTIFICATION</scope>
</reference>
<dbReference type="PANTHER" id="PTHR46065">
    <property type="entry name" value="E3 UBIQUITIN-PROTEIN LIGASE MARCH 2/3 FAMILY MEMBER"/>
    <property type="match status" value="1"/>
</dbReference>
<evidence type="ECO:0000256" key="7">
    <source>
        <dbReference type="ARBA" id="ARBA00022833"/>
    </source>
</evidence>
<keyword evidence="4" id="KW-0479">Metal-binding</keyword>
<evidence type="ECO:0000256" key="9">
    <source>
        <dbReference type="ARBA" id="ARBA00023136"/>
    </source>
</evidence>
<evidence type="ECO:0000256" key="1">
    <source>
        <dbReference type="ARBA" id="ARBA00004141"/>
    </source>
</evidence>
<dbReference type="GO" id="GO:0008270">
    <property type="term" value="F:zinc ion binding"/>
    <property type="evidence" value="ECO:0007669"/>
    <property type="project" value="UniProtKB-KW"/>
</dbReference>
<name>A0A6J1NAC1_BICAN</name>
<evidence type="ECO:0000256" key="2">
    <source>
        <dbReference type="ARBA" id="ARBA00022679"/>
    </source>
</evidence>
<evidence type="ECO:0000256" key="6">
    <source>
        <dbReference type="ARBA" id="ARBA00022786"/>
    </source>
</evidence>
<protein>
    <submittedName>
        <fullName evidence="13">E3 ubiquitin-protein ligase MARCHF2</fullName>
    </submittedName>
</protein>
<dbReference type="SUPFAM" id="SSF57850">
    <property type="entry name" value="RING/U-box"/>
    <property type="match status" value="1"/>
</dbReference>
<dbReference type="PROSITE" id="PS51292">
    <property type="entry name" value="ZF_RING_CH"/>
    <property type="match status" value="1"/>
</dbReference>
<keyword evidence="9 10" id="KW-0472">Membrane</keyword>
<dbReference type="RefSeq" id="XP_023944690.2">
    <property type="nucleotide sequence ID" value="XM_024088922.2"/>
</dbReference>
<keyword evidence="5" id="KW-0863">Zinc-finger</keyword>
<feature type="transmembrane region" description="Helical" evidence="10">
    <location>
        <begin position="291"/>
        <end position="312"/>
    </location>
</feature>
<keyword evidence="7" id="KW-0862">Zinc</keyword>
<comment type="subcellular location">
    <subcellularLocation>
        <location evidence="1">Membrane</location>
        <topology evidence="1">Multi-pass membrane protein</topology>
    </subcellularLocation>
</comment>
<evidence type="ECO:0000313" key="13">
    <source>
        <dbReference type="RefSeq" id="XP_023944690.2"/>
    </source>
</evidence>
<dbReference type="InterPro" id="IPR011016">
    <property type="entry name" value="Znf_RING-CH"/>
</dbReference>
<dbReference type="OrthoDB" id="264354at2759"/>
<feature type="domain" description="RING-CH-type" evidence="11">
    <location>
        <begin position="164"/>
        <end position="228"/>
    </location>
</feature>
<feature type="transmembrane region" description="Helical" evidence="10">
    <location>
        <begin position="251"/>
        <end position="271"/>
    </location>
</feature>
<organism evidence="12 13">
    <name type="scientific">Bicyclus anynana</name>
    <name type="common">Squinting bush brown butterfly</name>
    <dbReference type="NCBI Taxonomy" id="110368"/>
    <lineage>
        <taxon>Eukaryota</taxon>
        <taxon>Metazoa</taxon>
        <taxon>Ecdysozoa</taxon>
        <taxon>Arthropoda</taxon>
        <taxon>Hexapoda</taxon>
        <taxon>Insecta</taxon>
        <taxon>Pterygota</taxon>
        <taxon>Neoptera</taxon>
        <taxon>Endopterygota</taxon>
        <taxon>Lepidoptera</taxon>
        <taxon>Glossata</taxon>
        <taxon>Ditrysia</taxon>
        <taxon>Papilionoidea</taxon>
        <taxon>Nymphalidae</taxon>
        <taxon>Satyrinae</taxon>
        <taxon>Satyrini</taxon>
        <taxon>Mycalesina</taxon>
        <taxon>Bicyclus</taxon>
    </lineage>
</organism>
<evidence type="ECO:0000313" key="12">
    <source>
        <dbReference type="Proteomes" id="UP001652582"/>
    </source>
</evidence>
<evidence type="ECO:0000259" key="11">
    <source>
        <dbReference type="PROSITE" id="PS51292"/>
    </source>
</evidence>
<keyword evidence="12" id="KW-1185">Reference proteome</keyword>
<evidence type="ECO:0000256" key="4">
    <source>
        <dbReference type="ARBA" id="ARBA00022723"/>
    </source>
</evidence>
<dbReference type="GO" id="GO:0004842">
    <property type="term" value="F:ubiquitin-protein transferase activity"/>
    <property type="evidence" value="ECO:0007669"/>
    <property type="project" value="TreeGrafter"/>
</dbReference>
<keyword evidence="8 10" id="KW-1133">Transmembrane helix</keyword>
<keyword evidence="2" id="KW-0808">Transferase</keyword>
<evidence type="ECO:0000256" key="5">
    <source>
        <dbReference type="ARBA" id="ARBA00022771"/>
    </source>
</evidence>
<evidence type="ECO:0000256" key="10">
    <source>
        <dbReference type="SAM" id="Phobius"/>
    </source>
</evidence>
<dbReference type="GO" id="GO:0016567">
    <property type="term" value="P:protein ubiquitination"/>
    <property type="evidence" value="ECO:0007669"/>
    <property type="project" value="TreeGrafter"/>
</dbReference>
<dbReference type="SMART" id="SM00744">
    <property type="entry name" value="RINGv"/>
    <property type="match status" value="1"/>
</dbReference>
<dbReference type="AlphaFoldDB" id="A0A6J1NAC1"/>
<dbReference type="KEGG" id="bany:112050622"/>
<sequence>MYPNTSKKSSMLEILTECQSATSTGIRLEQVKVNIKPDKETTASSDDIDFFMTQNTNNSLTVCVSKENVEDDNHSKPIENKDIGHINVKPERTSRRDRHAHRIKVRSPKRKPVVEKNICKIKNIGIDAVNWNGYTTEKSTSEVDLSYTQDTDIAEITEAEEQPSSYAIEDMCRICHSGEASSLELGRLISACSCRGTVGRVHVKCLERWLTESGKSRCELCGTKYVTKRVHKFGIIKALAMWILSNNSKHMIVDFFGIMIMTPIAVIAAGLTGRTFAGLMEQNQMTPWPLASTFILACMTLVCYYCWIVSALTRHALGWWIWYRSHYEVRLQWQDSGEHSQESITNCNIYC</sequence>
<evidence type="ECO:0000256" key="8">
    <source>
        <dbReference type="ARBA" id="ARBA00022989"/>
    </source>
</evidence>
<dbReference type="GO" id="GO:0016020">
    <property type="term" value="C:membrane"/>
    <property type="evidence" value="ECO:0007669"/>
    <property type="project" value="UniProtKB-SubCell"/>
</dbReference>
<dbReference type="Pfam" id="PF12906">
    <property type="entry name" value="RINGv"/>
    <property type="match status" value="1"/>
</dbReference>
<dbReference type="Gene3D" id="3.30.40.10">
    <property type="entry name" value="Zinc/RING finger domain, C3HC4 (zinc finger)"/>
    <property type="match status" value="1"/>
</dbReference>
<proteinExistence type="predicted"/>
<dbReference type="GeneID" id="112050622"/>
<dbReference type="Proteomes" id="UP001652582">
    <property type="component" value="Chromosome 12"/>
</dbReference>
<keyword evidence="6" id="KW-0833">Ubl conjugation pathway</keyword>
<dbReference type="InterPro" id="IPR013083">
    <property type="entry name" value="Znf_RING/FYVE/PHD"/>
</dbReference>
<evidence type="ECO:0000256" key="3">
    <source>
        <dbReference type="ARBA" id="ARBA00022692"/>
    </source>
</evidence>
<accession>A0A6J1NAC1</accession>
<keyword evidence="3 10" id="KW-0812">Transmembrane</keyword>